<dbReference type="Proteomes" id="UP000003150">
    <property type="component" value="Unassembled WGS sequence"/>
</dbReference>
<organism evidence="1 2">
    <name type="scientific">Schaalia odontolytica F0309</name>
    <dbReference type="NCBI Taxonomy" id="649742"/>
    <lineage>
        <taxon>Bacteria</taxon>
        <taxon>Bacillati</taxon>
        <taxon>Actinomycetota</taxon>
        <taxon>Actinomycetes</taxon>
        <taxon>Actinomycetales</taxon>
        <taxon>Actinomycetaceae</taxon>
        <taxon>Schaalia</taxon>
    </lineage>
</organism>
<accession>D4TYR5</accession>
<evidence type="ECO:0000313" key="1">
    <source>
        <dbReference type="EMBL" id="EFF80036.1"/>
    </source>
</evidence>
<gene>
    <name evidence="1" type="ORF">HMPREF0970_01090</name>
</gene>
<dbReference type="AlphaFoldDB" id="D4TYR5"/>
<sequence>MGHPHLATDCARNPTEHTRSHLQVPTVRLNRWWRFPSALWSAATHVYGDTYGDGKGADLALGCRVSELKEDINNAFHQLV</sequence>
<dbReference type="HOGENOM" id="CLU_2581842_0_0_11"/>
<name>D4TYR5_9ACTO</name>
<proteinExistence type="predicted"/>
<comment type="caution">
    <text evidence="1">The sequence shown here is derived from an EMBL/GenBank/DDBJ whole genome shotgun (WGS) entry which is preliminary data.</text>
</comment>
<reference evidence="1 2" key="1">
    <citation type="submission" date="2009-10" db="EMBL/GenBank/DDBJ databases">
        <authorList>
            <person name="Weinstock G."/>
            <person name="Sodergren E."/>
            <person name="Clifton S."/>
            <person name="Fulton L."/>
            <person name="Fulton B."/>
            <person name="Courtney L."/>
            <person name="Fronick C."/>
            <person name="Harrison M."/>
            <person name="Strong C."/>
            <person name="Farmer C."/>
            <person name="Delahaunty K."/>
            <person name="Markovic C."/>
            <person name="Hall O."/>
            <person name="Minx P."/>
            <person name="Tomlinson C."/>
            <person name="Mitreva M."/>
            <person name="Nelson J."/>
            <person name="Hou S."/>
            <person name="Wollam A."/>
            <person name="Pepin K.H."/>
            <person name="Johnson M."/>
            <person name="Bhonagiri V."/>
            <person name="Nash W.E."/>
            <person name="Warren W."/>
            <person name="Chinwalla A."/>
            <person name="Mardis E.R."/>
            <person name="Wilson R.K."/>
        </authorList>
    </citation>
    <scope>NUCLEOTIDE SEQUENCE [LARGE SCALE GENOMIC DNA]</scope>
    <source>
        <strain evidence="1 2">F0309</strain>
    </source>
</reference>
<protein>
    <submittedName>
        <fullName evidence="1">Uncharacterized protein</fullName>
    </submittedName>
</protein>
<dbReference type="EMBL" id="ACYT02000029">
    <property type="protein sequence ID" value="EFF80036.1"/>
    <property type="molecule type" value="Genomic_DNA"/>
</dbReference>
<evidence type="ECO:0000313" key="2">
    <source>
        <dbReference type="Proteomes" id="UP000003150"/>
    </source>
</evidence>